<evidence type="ECO:0000313" key="1">
    <source>
        <dbReference type="EMBL" id="SMO34338.1"/>
    </source>
</evidence>
<dbReference type="OrthoDB" id="826875at2"/>
<evidence type="ECO:0000313" key="2">
    <source>
        <dbReference type="Proteomes" id="UP000317557"/>
    </source>
</evidence>
<dbReference type="EMBL" id="FXTP01000001">
    <property type="protein sequence ID" value="SMO34338.1"/>
    <property type="molecule type" value="Genomic_DNA"/>
</dbReference>
<protein>
    <submittedName>
        <fullName evidence="1">Uncharacterized protein</fullName>
    </submittedName>
</protein>
<sequence>MEAIIAKSGNKAELRQARELLKKMGIDSKIITEEEMEDLGMAVLMREADRSEYVEEEDIMRMLDEK</sequence>
<dbReference type="RefSeq" id="WP_142452674.1">
    <property type="nucleotide sequence ID" value="NZ_FXTP01000001.1"/>
</dbReference>
<dbReference type="AlphaFoldDB" id="A0A521AHV5"/>
<dbReference type="Proteomes" id="UP000317557">
    <property type="component" value="Unassembled WGS sequence"/>
</dbReference>
<name>A0A521AHV5_9BACT</name>
<reference evidence="1 2" key="1">
    <citation type="submission" date="2017-05" db="EMBL/GenBank/DDBJ databases">
        <authorList>
            <person name="Varghese N."/>
            <person name="Submissions S."/>
        </authorList>
    </citation>
    <scope>NUCLEOTIDE SEQUENCE [LARGE SCALE GENOMIC DNA]</scope>
    <source>
        <strain evidence="1 2">DSM 21985</strain>
    </source>
</reference>
<gene>
    <name evidence="1" type="ORF">SAMN06265219_101147</name>
</gene>
<organism evidence="1 2">
    <name type="scientific">Gracilimonas mengyeensis</name>
    <dbReference type="NCBI Taxonomy" id="1302730"/>
    <lineage>
        <taxon>Bacteria</taxon>
        <taxon>Pseudomonadati</taxon>
        <taxon>Balneolota</taxon>
        <taxon>Balneolia</taxon>
        <taxon>Balneolales</taxon>
        <taxon>Balneolaceae</taxon>
        <taxon>Gracilimonas</taxon>
    </lineage>
</organism>
<accession>A0A521AHV5</accession>
<keyword evidence="2" id="KW-1185">Reference proteome</keyword>
<proteinExistence type="predicted"/>